<evidence type="ECO:0000256" key="1">
    <source>
        <dbReference type="ARBA" id="ARBA00005850"/>
    </source>
</evidence>
<evidence type="ECO:0000313" key="5">
    <source>
        <dbReference type="Proteomes" id="UP000324298"/>
    </source>
</evidence>
<dbReference type="Gene3D" id="1.10.287.3240">
    <property type="match status" value="1"/>
</dbReference>
<evidence type="ECO:0000256" key="2">
    <source>
        <dbReference type="ARBA" id="ARBA00022448"/>
    </source>
</evidence>
<gene>
    <name evidence="4" type="ORF">ET418_14780</name>
</gene>
<dbReference type="Proteomes" id="UP000324298">
    <property type="component" value="Unassembled WGS sequence"/>
</dbReference>
<evidence type="ECO:0000256" key="3">
    <source>
        <dbReference type="ARBA" id="ARBA00023065"/>
    </source>
</evidence>
<dbReference type="NCBIfam" id="TIGR00309">
    <property type="entry name" value="V_ATPase_subD"/>
    <property type="match status" value="1"/>
</dbReference>
<dbReference type="RefSeq" id="WP_149308840.1">
    <property type="nucleotide sequence ID" value="NZ_SRSD01000009.1"/>
</dbReference>
<dbReference type="AlphaFoldDB" id="A0A5A9X9I5"/>
<organism evidence="4 5">
    <name type="scientific">Oryzomonas rubra</name>
    <dbReference type="NCBI Taxonomy" id="2509454"/>
    <lineage>
        <taxon>Bacteria</taxon>
        <taxon>Pseudomonadati</taxon>
        <taxon>Thermodesulfobacteriota</taxon>
        <taxon>Desulfuromonadia</taxon>
        <taxon>Geobacterales</taxon>
        <taxon>Geobacteraceae</taxon>
        <taxon>Oryzomonas</taxon>
    </lineage>
</organism>
<keyword evidence="5" id="KW-1185">Reference proteome</keyword>
<protein>
    <submittedName>
        <fullName evidence="4">V-type ATP synthase subunit D</fullName>
    </submittedName>
</protein>
<comment type="similarity">
    <text evidence="1">Belongs to the V-ATPase D subunit family.</text>
</comment>
<dbReference type="EMBL" id="SRSD01000009">
    <property type="protein sequence ID" value="KAA0889108.1"/>
    <property type="molecule type" value="Genomic_DNA"/>
</dbReference>
<dbReference type="GO" id="GO:0046961">
    <property type="term" value="F:proton-transporting ATPase activity, rotational mechanism"/>
    <property type="evidence" value="ECO:0007669"/>
    <property type="project" value="InterPro"/>
</dbReference>
<keyword evidence="3" id="KW-0406">Ion transport</keyword>
<dbReference type="InterPro" id="IPR002699">
    <property type="entry name" value="V_ATPase_D"/>
</dbReference>
<dbReference type="Pfam" id="PF01813">
    <property type="entry name" value="ATP-synt_D"/>
    <property type="match status" value="1"/>
</dbReference>
<dbReference type="OrthoDB" id="9781718at2"/>
<comment type="caution">
    <text evidence="4">The sequence shown here is derived from an EMBL/GenBank/DDBJ whole genome shotgun (WGS) entry which is preliminary data.</text>
</comment>
<name>A0A5A9X9I5_9BACT</name>
<keyword evidence="2" id="KW-0813">Transport</keyword>
<accession>A0A5A9X9I5</accession>
<evidence type="ECO:0000313" key="4">
    <source>
        <dbReference type="EMBL" id="KAA0889108.1"/>
    </source>
</evidence>
<proteinExistence type="inferred from homology"/>
<reference evidence="4 5" key="1">
    <citation type="submission" date="2019-04" db="EMBL/GenBank/DDBJ databases">
        <title>Geobacter ruber sp. nov., ferric-reducing bacteria isolated from paddy soil.</title>
        <authorList>
            <person name="Xu Z."/>
            <person name="Masuda Y."/>
            <person name="Itoh H."/>
            <person name="Senoo K."/>
        </authorList>
    </citation>
    <scope>NUCLEOTIDE SEQUENCE [LARGE SCALE GENOMIC DNA]</scope>
    <source>
        <strain evidence="4 5">Red88</strain>
    </source>
</reference>
<sequence length="206" mass="23481">MIHPTRTNLLLLKEKARSVTGSVGILTARRLALIREILAISTPFLQSRAEVKKAYTRALTEMALASGLEGDDFVGSLPMGTARDVGVEVGERNVMGLRYREIQVQGEVRRPPDERGYDCRFTTPHLEEAIGLFEEIVAEMLEIAAFEVRMKRLGEEVVRVTRRIRVLEERVLPGLQSEIKAIAHYIGERERESFYRLKRFKEQRSG</sequence>
<dbReference type="PANTHER" id="PTHR11671">
    <property type="entry name" value="V-TYPE ATP SYNTHASE SUBUNIT D"/>
    <property type="match status" value="1"/>
</dbReference>